<feature type="transmembrane region" description="Helical" evidence="1">
    <location>
        <begin position="142"/>
        <end position="158"/>
    </location>
</feature>
<feature type="transmembrane region" description="Helical" evidence="1">
    <location>
        <begin position="62"/>
        <end position="80"/>
    </location>
</feature>
<keyword evidence="1" id="KW-0472">Membrane</keyword>
<evidence type="ECO:0000259" key="2">
    <source>
        <dbReference type="Pfam" id="PF18917"/>
    </source>
</evidence>
<dbReference type="Pfam" id="PF18917">
    <property type="entry name" value="LiaI-LiaF-like_TM1"/>
    <property type="match status" value="1"/>
</dbReference>
<dbReference type="RefSeq" id="WP_217064866.1">
    <property type="nucleotide sequence ID" value="NZ_JAHQCS010000056.1"/>
</dbReference>
<accession>A0ABS6JCP7</accession>
<keyword evidence="1" id="KW-1133">Transmembrane helix</keyword>
<comment type="caution">
    <text evidence="3">The sequence shown here is derived from an EMBL/GenBank/DDBJ whole genome shotgun (WGS) entry which is preliminary data.</text>
</comment>
<evidence type="ECO:0000256" key="1">
    <source>
        <dbReference type="SAM" id="Phobius"/>
    </source>
</evidence>
<evidence type="ECO:0000313" key="3">
    <source>
        <dbReference type="EMBL" id="MBU9710979.1"/>
    </source>
</evidence>
<feature type="domain" description="LiaI-LiaF-like transmembrane region" evidence="2">
    <location>
        <begin position="6"/>
        <end position="48"/>
    </location>
</feature>
<organism evidence="3 4">
    <name type="scientific">Evansella tamaricis</name>
    <dbReference type="NCBI Taxonomy" id="2069301"/>
    <lineage>
        <taxon>Bacteria</taxon>
        <taxon>Bacillati</taxon>
        <taxon>Bacillota</taxon>
        <taxon>Bacilli</taxon>
        <taxon>Bacillales</taxon>
        <taxon>Bacillaceae</taxon>
        <taxon>Evansella</taxon>
    </lineage>
</organism>
<feature type="transmembrane region" description="Helical" evidence="1">
    <location>
        <begin position="7"/>
        <end position="24"/>
    </location>
</feature>
<reference evidence="3 4" key="1">
    <citation type="submission" date="2021-06" db="EMBL/GenBank/DDBJ databases">
        <title>Bacillus sp. RD4P76, an endophyte from a halophyte.</title>
        <authorList>
            <person name="Sun J.-Q."/>
        </authorList>
    </citation>
    <scope>NUCLEOTIDE SEQUENCE [LARGE SCALE GENOMIC DNA]</scope>
    <source>
        <strain evidence="3 4">CGMCC 1.15917</strain>
    </source>
</reference>
<dbReference type="EMBL" id="JAHQCS010000056">
    <property type="protein sequence ID" value="MBU9710979.1"/>
    <property type="molecule type" value="Genomic_DNA"/>
</dbReference>
<evidence type="ECO:0000313" key="4">
    <source>
        <dbReference type="Proteomes" id="UP000784880"/>
    </source>
</evidence>
<protein>
    <recommendedName>
        <fullName evidence="2">LiaI-LiaF-like transmembrane region domain-containing protein</fullName>
    </recommendedName>
</protein>
<gene>
    <name evidence="3" type="ORF">KS419_04420</name>
</gene>
<dbReference type="InterPro" id="IPR043726">
    <property type="entry name" value="LiaI-LiaF-like_TM1"/>
</dbReference>
<keyword evidence="1" id="KW-0812">Transmembrane</keyword>
<keyword evidence="4" id="KW-1185">Reference proteome</keyword>
<feature type="transmembrane region" description="Helical" evidence="1">
    <location>
        <begin position="86"/>
        <end position="104"/>
    </location>
</feature>
<name>A0ABS6JCP7_9BACI</name>
<sequence length="161" mass="18678">MKNNSMFAGIILITIGLYFLLQQLDIGIPFAHVLFAWPSILFFIGIVLAFQGFSNRDDNKMFSGMVLLGLGVFFHGVHTFGYWSYYWGYFTLIVSVAFFMKYFVNKREGLTPALILLVISAFAFYNHVLSNWIKTVFSGFDLIWPILFIVIGVYFIFFRKR</sequence>
<proteinExistence type="predicted"/>
<feature type="transmembrane region" description="Helical" evidence="1">
    <location>
        <begin position="111"/>
        <end position="130"/>
    </location>
</feature>
<feature type="transmembrane region" description="Helical" evidence="1">
    <location>
        <begin position="30"/>
        <end position="50"/>
    </location>
</feature>
<dbReference type="Proteomes" id="UP000784880">
    <property type="component" value="Unassembled WGS sequence"/>
</dbReference>